<evidence type="ECO:0000256" key="4">
    <source>
        <dbReference type="ARBA" id="ARBA00022989"/>
    </source>
</evidence>
<name>A0A6I3IPG8_9MICO</name>
<proteinExistence type="predicted"/>
<comment type="subcellular location">
    <subcellularLocation>
        <location evidence="1">Cell membrane</location>
        <topology evidence="1">Multi-pass membrane protein</topology>
    </subcellularLocation>
</comment>
<feature type="transmembrane region" description="Helical" evidence="6">
    <location>
        <begin position="43"/>
        <end position="65"/>
    </location>
</feature>
<reference evidence="7 8" key="1">
    <citation type="submission" date="2019-11" db="EMBL/GenBank/DDBJ databases">
        <title>Whole genome sequencing identifies a novel species of the genus Arsenicicoccus isolated from human blood.</title>
        <authorList>
            <person name="Jeong J.H."/>
            <person name="Kweon O.J."/>
            <person name="Kim H.R."/>
            <person name="Kim T.-H."/>
            <person name="Ha S.-M."/>
            <person name="Lee M.-K."/>
        </authorList>
    </citation>
    <scope>NUCLEOTIDE SEQUENCE [LARGE SCALE GENOMIC DNA]</scope>
    <source>
        <strain evidence="7 8">MKL-02</strain>
    </source>
</reference>
<dbReference type="Pfam" id="PF03631">
    <property type="entry name" value="Virul_fac_BrkB"/>
    <property type="match status" value="1"/>
</dbReference>
<accession>A0A6I3IPG8</accession>
<organism evidence="7 8">
    <name type="scientific">Arsenicicoccus cauae</name>
    <dbReference type="NCBI Taxonomy" id="2663847"/>
    <lineage>
        <taxon>Bacteria</taxon>
        <taxon>Bacillati</taxon>
        <taxon>Actinomycetota</taxon>
        <taxon>Actinomycetes</taxon>
        <taxon>Micrococcales</taxon>
        <taxon>Intrasporangiaceae</taxon>
        <taxon>Arsenicicoccus</taxon>
    </lineage>
</organism>
<dbReference type="EMBL" id="WLVL01000003">
    <property type="protein sequence ID" value="MTB70519.1"/>
    <property type="molecule type" value="Genomic_DNA"/>
</dbReference>
<evidence type="ECO:0000256" key="3">
    <source>
        <dbReference type="ARBA" id="ARBA00022692"/>
    </source>
</evidence>
<keyword evidence="2" id="KW-1003">Cell membrane</keyword>
<evidence type="ECO:0000256" key="5">
    <source>
        <dbReference type="ARBA" id="ARBA00023136"/>
    </source>
</evidence>
<dbReference type="AlphaFoldDB" id="A0A6I3IPG8"/>
<keyword evidence="3 6" id="KW-0812">Transmembrane</keyword>
<evidence type="ECO:0000313" key="7">
    <source>
        <dbReference type="EMBL" id="MTB70519.1"/>
    </source>
</evidence>
<keyword evidence="4 6" id="KW-1133">Transmembrane helix</keyword>
<feature type="transmembrane region" description="Helical" evidence="6">
    <location>
        <begin position="225"/>
        <end position="243"/>
    </location>
</feature>
<dbReference type="Proteomes" id="UP000431092">
    <property type="component" value="Unassembled WGS sequence"/>
</dbReference>
<dbReference type="RefSeq" id="WP_154591896.1">
    <property type="nucleotide sequence ID" value="NZ_WLVL01000003.1"/>
</dbReference>
<evidence type="ECO:0000256" key="2">
    <source>
        <dbReference type="ARBA" id="ARBA00022475"/>
    </source>
</evidence>
<gene>
    <name evidence="7" type="ORF">GGG17_00710</name>
</gene>
<evidence type="ECO:0000313" key="8">
    <source>
        <dbReference type="Proteomes" id="UP000431092"/>
    </source>
</evidence>
<dbReference type="InterPro" id="IPR017039">
    <property type="entry name" value="Virul_fac_BrkB"/>
</dbReference>
<protein>
    <submittedName>
        <fullName evidence="7">YihY/virulence factor BrkB family protein</fullName>
    </submittedName>
</protein>
<comment type="caution">
    <text evidence="7">The sequence shown here is derived from an EMBL/GenBank/DDBJ whole genome shotgun (WGS) entry which is preliminary data.</text>
</comment>
<dbReference type="PANTHER" id="PTHR30213">
    <property type="entry name" value="INNER MEMBRANE PROTEIN YHJD"/>
    <property type="match status" value="1"/>
</dbReference>
<keyword evidence="8" id="KW-1185">Reference proteome</keyword>
<feature type="transmembrane region" description="Helical" evidence="6">
    <location>
        <begin position="154"/>
        <end position="180"/>
    </location>
</feature>
<feature type="transmembrane region" description="Helical" evidence="6">
    <location>
        <begin position="113"/>
        <end position="133"/>
    </location>
</feature>
<evidence type="ECO:0000256" key="6">
    <source>
        <dbReference type="SAM" id="Phobius"/>
    </source>
</evidence>
<feature type="transmembrane region" description="Helical" evidence="6">
    <location>
        <begin position="263"/>
        <end position="286"/>
    </location>
</feature>
<feature type="transmembrane region" description="Helical" evidence="6">
    <location>
        <begin position="192"/>
        <end position="213"/>
    </location>
</feature>
<dbReference type="PANTHER" id="PTHR30213:SF0">
    <property type="entry name" value="UPF0761 MEMBRANE PROTEIN YIHY"/>
    <property type="match status" value="1"/>
</dbReference>
<evidence type="ECO:0000256" key="1">
    <source>
        <dbReference type="ARBA" id="ARBA00004651"/>
    </source>
</evidence>
<keyword evidence="5 6" id="KW-0472">Membrane</keyword>
<sequence>MTPRTALRHLLQQVPGGLSFARLVRETVRVCLRYRVTGLASEAGFFALLSLPPLVLGLIGGLGYAGSWAGQGTVDQVVAGLAAYARRFLTDDSVGAVIVPTIDEVLRGGRIDLVSLGFVLSLWSGSRALNVFIDTISIMYGQSGVRGIVRTRTLSFTMYSVAVMVGAVLMPLVLLGPAILSRVLPGPEVLVGIVHGTLVTGGVLWAVTSLYHVATPRRSPWRRDLPGAALTVVLWVLVSYVVRTWLGASIGGTSVYGPLSAPIVLLVWLYLLAIAVLIGAAMNAAVRHLWPVPDRPSARARVVEAIRTELEVRREPRPRTSPFGPVIVGLVADARGAQELDVPRRHRLVSVSTHGG</sequence>
<dbReference type="GO" id="GO:0005886">
    <property type="term" value="C:plasma membrane"/>
    <property type="evidence" value="ECO:0007669"/>
    <property type="project" value="UniProtKB-SubCell"/>
</dbReference>